<gene>
    <name evidence="2" type="ORF">A3841_09415</name>
</gene>
<sequence length="383" mass="43384">MNRKAKRFGLGTLLLLGLLAAWIHMADKNYVYRALVYNFADIDDNTIFEQREIAAPAAGQPWPLAEKYNRVEQPSELKQLHKELESVAFLVVKDDSILYEQYWDDYSGESLSNSFSMAKSIVSMLVGVAIKEGKIKSVEQPVGDFLPDFRKGDKARITIKHLLWMSSGLNWEESYVNPLSMTTEAYYGSDLEKLIKRLDVEEAPGQRWSYKSGDTQVLAFVLQQATGKSLSAYAEEKLWKPLGAAWDAEWSVDQPAGIEKAYCCFFSNARDFARLGRLYLQNGIWNGDTIVPPAYVKASLTPNGLTNASTGKKVDFYGYQWWLMPHYKGQNIFYARGILGQYLIMIPEKNVVIVRLGKQRGERVGEHPGEVMTMIDAVNKMVK</sequence>
<comment type="caution">
    <text evidence="2">The sequence shown here is derived from an EMBL/GenBank/DDBJ whole genome shotgun (WGS) entry which is preliminary data.</text>
</comment>
<accession>A0A1Q5PIY9</accession>
<dbReference type="Gene3D" id="3.40.710.10">
    <property type="entry name" value="DD-peptidase/beta-lactamase superfamily"/>
    <property type="match status" value="1"/>
</dbReference>
<evidence type="ECO:0000313" key="2">
    <source>
        <dbReference type="EMBL" id="OKL42189.1"/>
    </source>
</evidence>
<dbReference type="OrthoDB" id="9773047at2"/>
<dbReference type="RefSeq" id="WP_073850628.1">
    <property type="nucleotide sequence ID" value="NZ_LVWA01000002.1"/>
</dbReference>
<dbReference type="AlphaFoldDB" id="A0A1Q5PIY9"/>
<dbReference type="InterPro" id="IPR001466">
    <property type="entry name" value="Beta-lactam-related"/>
</dbReference>
<feature type="domain" description="Beta-lactamase-related" evidence="1">
    <location>
        <begin position="83"/>
        <end position="361"/>
    </location>
</feature>
<dbReference type="STRING" id="1797110.A3841_09415"/>
<keyword evidence="3" id="KW-1185">Reference proteome</keyword>
<proteinExistence type="predicted"/>
<dbReference type="PANTHER" id="PTHR43283">
    <property type="entry name" value="BETA-LACTAMASE-RELATED"/>
    <property type="match status" value="1"/>
</dbReference>
<protein>
    <submittedName>
        <fullName evidence="2">Serine hydrolase</fullName>
    </submittedName>
</protein>
<dbReference type="EMBL" id="LVWA01000002">
    <property type="protein sequence ID" value="OKL42189.1"/>
    <property type="molecule type" value="Genomic_DNA"/>
</dbReference>
<dbReference type="InterPro" id="IPR050789">
    <property type="entry name" value="Diverse_Enzym_Activities"/>
</dbReference>
<dbReference type="GO" id="GO:0016787">
    <property type="term" value="F:hydrolase activity"/>
    <property type="evidence" value="ECO:0007669"/>
    <property type="project" value="UniProtKB-KW"/>
</dbReference>
<evidence type="ECO:0000259" key="1">
    <source>
        <dbReference type="Pfam" id="PF00144"/>
    </source>
</evidence>
<dbReference type="Proteomes" id="UP000186551">
    <property type="component" value="Unassembled WGS sequence"/>
</dbReference>
<organism evidence="2 3">
    <name type="scientific">Pontibacter flavimaris</name>
    <dbReference type="NCBI Taxonomy" id="1797110"/>
    <lineage>
        <taxon>Bacteria</taxon>
        <taxon>Pseudomonadati</taxon>
        <taxon>Bacteroidota</taxon>
        <taxon>Cytophagia</taxon>
        <taxon>Cytophagales</taxon>
        <taxon>Hymenobacteraceae</taxon>
        <taxon>Pontibacter</taxon>
    </lineage>
</organism>
<dbReference type="Pfam" id="PF00144">
    <property type="entry name" value="Beta-lactamase"/>
    <property type="match status" value="1"/>
</dbReference>
<reference evidence="2 3" key="1">
    <citation type="submission" date="2016-03" db="EMBL/GenBank/DDBJ databases">
        <title>Genome sequence of Pontibacter sp. nov., of the family cytophagaceae, isolated from marine sediment of the Yellow Sea, China.</title>
        <authorList>
            <person name="Zhang G."/>
            <person name="Zhang R."/>
        </authorList>
    </citation>
    <scope>NUCLEOTIDE SEQUENCE [LARGE SCALE GENOMIC DNA]</scope>
    <source>
        <strain evidence="2 3">S10-8</strain>
    </source>
</reference>
<dbReference type="InterPro" id="IPR012338">
    <property type="entry name" value="Beta-lactam/transpept-like"/>
</dbReference>
<keyword evidence="2" id="KW-0378">Hydrolase</keyword>
<name>A0A1Q5PIY9_9BACT</name>
<dbReference type="SUPFAM" id="SSF56601">
    <property type="entry name" value="beta-lactamase/transpeptidase-like"/>
    <property type="match status" value="1"/>
</dbReference>
<dbReference type="PANTHER" id="PTHR43283:SF7">
    <property type="entry name" value="BETA-LACTAMASE-RELATED DOMAIN-CONTAINING PROTEIN"/>
    <property type="match status" value="1"/>
</dbReference>
<evidence type="ECO:0000313" key="3">
    <source>
        <dbReference type="Proteomes" id="UP000186551"/>
    </source>
</evidence>